<name>A0A4Q1DAF5_9BACT</name>
<proteinExistence type="inferred from homology"/>
<dbReference type="InterPro" id="IPR058790">
    <property type="entry name" value="BSH_CusB"/>
</dbReference>
<accession>A0A4Q1DAF5</accession>
<dbReference type="NCBIfam" id="TIGR01730">
    <property type="entry name" value="RND_mfp"/>
    <property type="match status" value="1"/>
</dbReference>
<feature type="coiled-coil region" evidence="3">
    <location>
        <begin position="117"/>
        <end position="175"/>
    </location>
</feature>
<feature type="domain" description="CusB-like beta-barrel" evidence="5">
    <location>
        <begin position="235"/>
        <end position="306"/>
    </location>
</feature>
<dbReference type="InterPro" id="IPR006143">
    <property type="entry name" value="RND_pump_MFP"/>
</dbReference>
<evidence type="ECO:0000313" key="6">
    <source>
        <dbReference type="EMBL" id="RXK86220.1"/>
    </source>
</evidence>
<evidence type="ECO:0000256" key="2">
    <source>
        <dbReference type="ARBA" id="ARBA00022448"/>
    </source>
</evidence>
<evidence type="ECO:0000259" key="5">
    <source>
        <dbReference type="Pfam" id="PF25954"/>
    </source>
</evidence>
<dbReference type="PANTHER" id="PTHR30097:SF4">
    <property type="entry name" value="SLR6042 PROTEIN"/>
    <property type="match status" value="1"/>
</dbReference>
<sequence length="414" mass="44046">MKQFIIALLAFALLTSCGGNEKASEEKEHAHEHAGDEETTVAEITQEQVNAVGITWDTIQYRDLITSIRANGLLSVPNQNKAIVTAATDGFVKTLLVLPGDHVRKGQVIATLVNPGIARTQQELQSVLAQIKLTELELQRQRELVEGNAAPLKNLQRVQTELASLVASRNGLQQQLSAIGVSTAAVASGKINTTIAILAPISGAVSAVSAEIGAQINAAMPIARIVNNSDLHLDLFVYEKDLPRLKKDQSISFTLTNNPGENHEARIFSIGTAFENDTKTIPVHAVVKGDKTGLIEGMNVTAVINTGTGLLPAVPSEAIVANGGQDYVFVLMNHGGAAEADHHGHDHAKSNSPVKAETGAKKYTFEKWPVAKGVTDMGYTAIIPVKPLPANAGIVTKGAFFVMAKLVNKGEHEH</sequence>
<dbReference type="PANTHER" id="PTHR30097">
    <property type="entry name" value="CATION EFFLUX SYSTEM PROTEIN CUSB"/>
    <property type="match status" value="1"/>
</dbReference>
<comment type="similarity">
    <text evidence="1">Belongs to the membrane fusion protein (MFP) (TC 8.A.1) family.</text>
</comment>
<dbReference type="GO" id="GO:0016020">
    <property type="term" value="C:membrane"/>
    <property type="evidence" value="ECO:0007669"/>
    <property type="project" value="InterPro"/>
</dbReference>
<evidence type="ECO:0000256" key="1">
    <source>
        <dbReference type="ARBA" id="ARBA00009477"/>
    </source>
</evidence>
<dbReference type="GO" id="GO:0015679">
    <property type="term" value="P:plasma membrane copper ion transport"/>
    <property type="evidence" value="ECO:0007669"/>
    <property type="project" value="TreeGrafter"/>
</dbReference>
<evidence type="ECO:0000259" key="4">
    <source>
        <dbReference type="Pfam" id="PF25919"/>
    </source>
</evidence>
<organism evidence="6 7">
    <name type="scientific">Filimonas effusa</name>
    <dbReference type="NCBI Taxonomy" id="2508721"/>
    <lineage>
        <taxon>Bacteria</taxon>
        <taxon>Pseudomonadati</taxon>
        <taxon>Bacteroidota</taxon>
        <taxon>Chitinophagia</taxon>
        <taxon>Chitinophagales</taxon>
        <taxon>Chitinophagaceae</taxon>
        <taxon>Filimonas</taxon>
    </lineage>
</organism>
<dbReference type="Proteomes" id="UP000290545">
    <property type="component" value="Unassembled WGS sequence"/>
</dbReference>
<dbReference type="GO" id="GO:0022857">
    <property type="term" value="F:transmembrane transporter activity"/>
    <property type="evidence" value="ECO:0007669"/>
    <property type="project" value="InterPro"/>
</dbReference>
<dbReference type="OrthoDB" id="9814657at2"/>
<dbReference type="InterPro" id="IPR051909">
    <property type="entry name" value="MFP_Cation_Efflux"/>
</dbReference>
<keyword evidence="2" id="KW-0813">Transport</keyword>
<dbReference type="PROSITE" id="PS51257">
    <property type="entry name" value="PROKAR_LIPOPROTEIN"/>
    <property type="match status" value="1"/>
</dbReference>
<reference evidence="6 7" key="1">
    <citation type="submission" date="2019-01" db="EMBL/GenBank/DDBJ databases">
        <title>Filimonas sp. strain TTM-71.</title>
        <authorList>
            <person name="Chen W.-M."/>
        </authorList>
    </citation>
    <scope>NUCLEOTIDE SEQUENCE [LARGE SCALE GENOMIC DNA]</scope>
    <source>
        <strain evidence="6 7">TTM-71</strain>
    </source>
</reference>
<keyword evidence="7" id="KW-1185">Reference proteome</keyword>
<evidence type="ECO:0000313" key="7">
    <source>
        <dbReference type="Proteomes" id="UP000290545"/>
    </source>
</evidence>
<dbReference type="Pfam" id="PF25954">
    <property type="entry name" value="Beta-barrel_RND_2"/>
    <property type="match status" value="1"/>
</dbReference>
<keyword evidence="3" id="KW-0175">Coiled coil</keyword>
<dbReference type="SUPFAM" id="SSF111369">
    <property type="entry name" value="HlyD-like secretion proteins"/>
    <property type="match status" value="1"/>
</dbReference>
<dbReference type="RefSeq" id="WP_129001970.1">
    <property type="nucleotide sequence ID" value="NZ_SDHZ01000001.1"/>
</dbReference>
<dbReference type="InterPro" id="IPR058792">
    <property type="entry name" value="Beta-barrel_RND_2"/>
</dbReference>
<dbReference type="Gene3D" id="2.40.30.170">
    <property type="match status" value="1"/>
</dbReference>
<gene>
    <name evidence="6" type="ORF">ESB13_05280</name>
</gene>
<comment type="caution">
    <text evidence="6">The sequence shown here is derived from an EMBL/GenBank/DDBJ whole genome shotgun (WGS) entry which is preliminary data.</text>
</comment>
<dbReference type="EMBL" id="SDHZ01000001">
    <property type="protein sequence ID" value="RXK86220.1"/>
    <property type="molecule type" value="Genomic_DNA"/>
</dbReference>
<evidence type="ECO:0000256" key="3">
    <source>
        <dbReference type="SAM" id="Coils"/>
    </source>
</evidence>
<dbReference type="GO" id="GO:0030313">
    <property type="term" value="C:cell envelope"/>
    <property type="evidence" value="ECO:0007669"/>
    <property type="project" value="TreeGrafter"/>
</dbReference>
<protein>
    <submittedName>
        <fullName evidence="6">Efflux RND transporter periplasmic adaptor subunit</fullName>
    </submittedName>
</protein>
<dbReference type="Pfam" id="PF25919">
    <property type="entry name" value="BSH_CusB"/>
    <property type="match status" value="1"/>
</dbReference>
<dbReference type="AlphaFoldDB" id="A0A4Q1DAF5"/>
<feature type="domain" description="CusB-like barrel-sandwich hybrid" evidence="4">
    <location>
        <begin position="82"/>
        <end position="225"/>
    </location>
</feature>
<dbReference type="GO" id="GO:0060003">
    <property type="term" value="P:copper ion export"/>
    <property type="evidence" value="ECO:0007669"/>
    <property type="project" value="TreeGrafter"/>
</dbReference>